<gene>
    <name evidence="2" type="ORF">BD289DRAFT_431636</name>
</gene>
<evidence type="ECO:0000313" key="2">
    <source>
        <dbReference type="EMBL" id="PSR88796.1"/>
    </source>
</evidence>
<dbReference type="OrthoDB" id="4776573at2759"/>
<feature type="region of interest" description="Disordered" evidence="1">
    <location>
        <begin position="238"/>
        <end position="303"/>
    </location>
</feature>
<dbReference type="EMBL" id="KZ678424">
    <property type="protein sequence ID" value="PSR88796.1"/>
    <property type="molecule type" value="Genomic_DNA"/>
</dbReference>
<keyword evidence="3" id="KW-1185">Reference proteome</keyword>
<proteinExistence type="predicted"/>
<evidence type="ECO:0000313" key="3">
    <source>
        <dbReference type="Proteomes" id="UP000241462"/>
    </source>
</evidence>
<dbReference type="InParanoid" id="A0A2T3AAL7"/>
<accession>A0A2T3AAL7</accession>
<name>A0A2T3AAL7_9PEZI</name>
<sequence>MRGQPRAFGCKTASLPPSANNPRSGHRRHHAYARDRVPFVREAHMSVADGFGKLVGRVWIVRMVGFSEKWTFEAHQKFWPKGEFDALSNEQKAFHVDRYTPSRHTEVAPGHALYLDYGIRAGIHRYPPLPDSEPMVCTGYDATNDLFIEIGSGNILTALEGSVEMISRAHNPPILRSDLPVPGGPPVPLDSLRVRPSKIPRPMAGVDSLSMQAMRHGTPIKALRLLGVPYNGQLSSMPLTPAGEPTKEGSVLTPTKTRSVRFKAPPARNAGSHNAGVEPNELAEASPEPVVETPSRASKPRVLSAKKSLLALIGSDRQKHIK</sequence>
<dbReference type="STRING" id="2025994.A0A2T3AAL7"/>
<dbReference type="AlphaFoldDB" id="A0A2T3AAL7"/>
<evidence type="ECO:0000256" key="1">
    <source>
        <dbReference type="SAM" id="MobiDB-lite"/>
    </source>
</evidence>
<feature type="region of interest" description="Disordered" evidence="1">
    <location>
        <begin position="1"/>
        <end position="29"/>
    </location>
</feature>
<reference evidence="2 3" key="1">
    <citation type="journal article" date="2018" name="Mycol. Prog.">
        <title>Coniella lustricola, a new species from submerged detritus.</title>
        <authorList>
            <person name="Raudabaugh D.B."/>
            <person name="Iturriaga T."/>
            <person name="Carver A."/>
            <person name="Mondo S."/>
            <person name="Pangilinan J."/>
            <person name="Lipzen A."/>
            <person name="He G."/>
            <person name="Amirebrahimi M."/>
            <person name="Grigoriev I.V."/>
            <person name="Miller A.N."/>
        </authorList>
    </citation>
    <scope>NUCLEOTIDE SEQUENCE [LARGE SCALE GENOMIC DNA]</scope>
    <source>
        <strain evidence="2 3">B22-T-1</strain>
    </source>
</reference>
<dbReference type="Proteomes" id="UP000241462">
    <property type="component" value="Unassembled WGS sequence"/>
</dbReference>
<organism evidence="2 3">
    <name type="scientific">Coniella lustricola</name>
    <dbReference type="NCBI Taxonomy" id="2025994"/>
    <lineage>
        <taxon>Eukaryota</taxon>
        <taxon>Fungi</taxon>
        <taxon>Dikarya</taxon>
        <taxon>Ascomycota</taxon>
        <taxon>Pezizomycotina</taxon>
        <taxon>Sordariomycetes</taxon>
        <taxon>Sordariomycetidae</taxon>
        <taxon>Diaporthales</taxon>
        <taxon>Schizoparmaceae</taxon>
        <taxon>Coniella</taxon>
    </lineage>
</organism>
<protein>
    <submittedName>
        <fullName evidence="2">Uncharacterized protein</fullName>
    </submittedName>
</protein>